<dbReference type="SUPFAM" id="SSF51120">
    <property type="entry name" value="beta-Roll"/>
    <property type="match status" value="2"/>
</dbReference>
<accession>A0ABS5YMN6</accession>
<evidence type="ECO:0000313" key="4">
    <source>
        <dbReference type="EMBL" id="MBU2664008.1"/>
    </source>
</evidence>
<keyword evidence="5" id="KW-1185">Reference proteome</keyword>
<comment type="subcellular location">
    <subcellularLocation>
        <location evidence="1">Secreted</location>
    </subcellularLocation>
</comment>
<dbReference type="PANTHER" id="PTHR38340">
    <property type="entry name" value="S-LAYER PROTEIN"/>
    <property type="match status" value="1"/>
</dbReference>
<dbReference type="PANTHER" id="PTHR38340:SF1">
    <property type="entry name" value="S-LAYER PROTEIN"/>
    <property type="match status" value="1"/>
</dbReference>
<proteinExistence type="predicted"/>
<dbReference type="EMBL" id="JAHKKG010000003">
    <property type="protein sequence ID" value="MBU2664008.1"/>
    <property type="molecule type" value="Genomic_DNA"/>
</dbReference>
<comment type="caution">
    <text evidence="4">The sequence shown here is derived from an EMBL/GenBank/DDBJ whole genome shotgun (WGS) entry which is preliminary data.</text>
</comment>
<reference evidence="4 5" key="1">
    <citation type="submission" date="2021-06" db="EMBL/GenBank/DDBJ databases">
        <title>Actinoplanes lichenicola sp. nov., and Actinoplanes ovalisporus sp. nov., isolated from lichen in Thailand.</title>
        <authorList>
            <person name="Saeng-In P."/>
            <person name="Kanchanasin P."/>
            <person name="Yuki M."/>
            <person name="Kudo T."/>
            <person name="Ohkuma M."/>
            <person name="Phongsopitanun W."/>
            <person name="Tanasupawat S."/>
        </authorList>
    </citation>
    <scope>NUCLEOTIDE SEQUENCE [LARGE SCALE GENOMIC DNA]</scope>
    <source>
        <strain evidence="4 5">NBRC 110975</strain>
    </source>
</reference>
<dbReference type="InterPro" id="IPR011049">
    <property type="entry name" value="Serralysin-like_metalloprot_C"/>
</dbReference>
<dbReference type="Proteomes" id="UP001519654">
    <property type="component" value="Unassembled WGS sequence"/>
</dbReference>
<organism evidence="4 5">
    <name type="scientific">Paractinoplanes bogorensis</name>
    <dbReference type="NCBI Taxonomy" id="1610840"/>
    <lineage>
        <taxon>Bacteria</taxon>
        <taxon>Bacillati</taxon>
        <taxon>Actinomycetota</taxon>
        <taxon>Actinomycetes</taxon>
        <taxon>Micromonosporales</taxon>
        <taxon>Micromonosporaceae</taxon>
        <taxon>Paractinoplanes</taxon>
    </lineage>
</organism>
<evidence type="ECO:0000313" key="5">
    <source>
        <dbReference type="Proteomes" id="UP001519654"/>
    </source>
</evidence>
<dbReference type="RefSeq" id="WP_215786173.1">
    <property type="nucleotide sequence ID" value="NZ_JAHKKG010000003.1"/>
</dbReference>
<sequence>MLTAAVLVLSALHAPTLTPGVVSVDSPTAVRYNGGQKAVNYVVVTRSGRTVTIDDRVPVRAGKGCVAVKGDSTRVRCTTAQTPTSVLVFTYDYNDTIVNKSDLSMTANGGPGSDKIYGGPASDFLQGDTFTGPNPGNDSIWGYGGRDFLIGAGGDDGLNGGDGDDYLDTYIAGPVGGVNPAAQLGNDRLYGGNGNDWAVGGAGDDLLSGGAGGDTLEAGPGTNVVWGGEGNDSMSGGTGPDVFHGGPGTKDAVNYNGRSNPITADLDGAAGDDGERGEGDTIGADVEWLYGGTGDDVLTGNDADNEISGWLGDDIVRGGAGNDFLAGTQGHDQVYGEAGDDDLRVMDFEESGTPDLADGGPGTDTCQADSDDSVVRCER</sequence>
<evidence type="ECO:0000256" key="2">
    <source>
        <dbReference type="ARBA" id="ARBA00022525"/>
    </source>
</evidence>
<dbReference type="InterPro" id="IPR001343">
    <property type="entry name" value="Hemolysn_Ca-bd"/>
</dbReference>
<dbReference type="Gene3D" id="2.150.10.10">
    <property type="entry name" value="Serralysin-like metalloprotease, C-terminal"/>
    <property type="match status" value="3"/>
</dbReference>
<keyword evidence="2" id="KW-0964">Secreted</keyword>
<gene>
    <name evidence="4" type="ORF">KOI35_10955</name>
</gene>
<dbReference type="PRINTS" id="PR00313">
    <property type="entry name" value="CABNDNGRPT"/>
</dbReference>
<protein>
    <submittedName>
        <fullName evidence="4">Calcium-binding protein</fullName>
    </submittedName>
</protein>
<name>A0ABS5YMN6_9ACTN</name>
<evidence type="ECO:0000256" key="3">
    <source>
        <dbReference type="SAM" id="MobiDB-lite"/>
    </source>
</evidence>
<dbReference type="Pfam" id="PF00353">
    <property type="entry name" value="HemolysinCabind"/>
    <property type="match status" value="6"/>
</dbReference>
<dbReference type="InterPro" id="IPR050557">
    <property type="entry name" value="RTX_toxin/Mannuronan_C5-epim"/>
</dbReference>
<feature type="region of interest" description="Disordered" evidence="3">
    <location>
        <begin position="350"/>
        <end position="379"/>
    </location>
</feature>
<evidence type="ECO:0000256" key="1">
    <source>
        <dbReference type="ARBA" id="ARBA00004613"/>
    </source>
</evidence>